<proteinExistence type="predicted"/>
<name>A0A7T7XPG0_9SPIR</name>
<evidence type="ECO:0000313" key="3">
    <source>
        <dbReference type="Proteomes" id="UP000595917"/>
    </source>
</evidence>
<evidence type="ECO:0000313" key="2">
    <source>
        <dbReference type="EMBL" id="QQO10076.1"/>
    </source>
</evidence>
<protein>
    <submittedName>
        <fullName evidence="2">Uncharacterized protein</fullName>
    </submittedName>
</protein>
<dbReference type="KEGG" id="bhc:JFL75_03930"/>
<keyword evidence="1" id="KW-0732">Signal</keyword>
<reference evidence="2" key="1">
    <citation type="submission" date="2021-01" db="EMBL/GenBank/DDBJ databases">
        <title>Description of Breznakiella homolactica.</title>
        <authorList>
            <person name="Song Y."/>
            <person name="Brune A."/>
        </authorList>
    </citation>
    <scope>NUCLEOTIDE SEQUENCE</scope>
    <source>
        <strain evidence="2">RmG30</strain>
    </source>
</reference>
<accession>A0A7T7XPG0</accession>
<gene>
    <name evidence="2" type="ORF">JFL75_03930</name>
</gene>
<dbReference type="AlphaFoldDB" id="A0A7T7XPG0"/>
<keyword evidence="3" id="KW-1185">Reference proteome</keyword>
<dbReference type="EMBL" id="CP067089">
    <property type="protein sequence ID" value="QQO10076.1"/>
    <property type="molecule type" value="Genomic_DNA"/>
</dbReference>
<feature type="chain" id="PRO_5031477374" evidence="1">
    <location>
        <begin position="29"/>
        <end position="844"/>
    </location>
</feature>
<dbReference type="Proteomes" id="UP000595917">
    <property type="component" value="Chromosome"/>
</dbReference>
<feature type="signal peptide" evidence="1">
    <location>
        <begin position="1"/>
        <end position="28"/>
    </location>
</feature>
<organism evidence="2 3">
    <name type="scientific">Breznakiella homolactica</name>
    <dbReference type="NCBI Taxonomy" id="2798577"/>
    <lineage>
        <taxon>Bacteria</taxon>
        <taxon>Pseudomonadati</taxon>
        <taxon>Spirochaetota</taxon>
        <taxon>Spirochaetia</taxon>
        <taxon>Spirochaetales</taxon>
        <taxon>Breznakiellaceae</taxon>
        <taxon>Breznakiella</taxon>
    </lineage>
</organism>
<sequence length="844" mass="95677">MKRNTVKLHNLLLLLCTIALFPLLGSCASGGKSSEATNPHMANMQGFPRDNYEKEDINGEFPDAVYLKTRTQSFNTYHYYVVKDGLIWYKGITPESGPRDWILFMKTGLPNNSSNKKFRDPRAIVEISADADELVALSSDGQFYRICFDWIFSRKNNEWFDGQGWPAVEPLYIDKRTAGNVAWAMGKRNAQVLWYEDPFGNQHHNGTQEIATTYILLEDGQEICYGDTGLPSDFSRNYIGPERGSFKAAAMSASASTLFLINEAGEMYTRLADFDIIGCDPMFFKYTYVPYKSNLPGTNYRSNLTAWGLPSETWLKQFPITLPGQARLTRHITILQNGQGNAARELRVGGIDAQGKTGYWSKPIFENTWRFVEAPLEFAADDFLDTGSYPDGKGERGPSIDTAMRGYLWNGDTKDSEWLYEIPNFNLFEGECDLRITWNNETCTILLHPVEMWTYLKRDYLPGRNGPPKIFFVTLDIPPDAMDGLSESFKQELEQRIGDSDKKLFHYIMEAGTDYLLMQSQKSSDSGSIMFLTAGDVSEYLPEFNRSWVLGEFEEVTRYNSEDLIVQGGPVFQRNQYAEIQNKIELNKALQKELKERISNFESIKRSASRSRIAYSAIDFITHITLIYRIDVPKIYTITRFGGDIMTANDAYASHISDSRIWMDKKLLELLDLRIRSYSEVAEQLADGEPEAALPPGYAETSEGYWKVGGLPMDLDGTFRFGNTVGSAMLNHSVLEGDFMGWNLQVGEEPAFSVLVEPLEIAREIYGREGKPPEEKHYNLKALIHVISVGSSDSSRALFEKTVSPLIKDGKPLEVTITYDGEEFIIKKKQFMKKESIIFMATVP</sequence>
<dbReference type="PROSITE" id="PS51257">
    <property type="entry name" value="PROKAR_LIPOPROTEIN"/>
    <property type="match status" value="1"/>
</dbReference>
<dbReference type="RefSeq" id="WP_215627380.1">
    <property type="nucleotide sequence ID" value="NZ_CP067089.2"/>
</dbReference>
<evidence type="ECO:0000256" key="1">
    <source>
        <dbReference type="SAM" id="SignalP"/>
    </source>
</evidence>